<accession>A0A285PXG9</accession>
<organism evidence="1">
    <name type="scientific">Cedratvirus lausannensis</name>
    <dbReference type="NCBI Taxonomy" id="2023205"/>
    <lineage>
        <taxon>Viruses</taxon>
        <taxon>Pithoviruses</taxon>
        <taxon>Orthocedratvirinae</taxon>
        <taxon>Alphacedratvirus</taxon>
        <taxon>Alphacedratvirus francolausannense</taxon>
    </lineage>
</organism>
<protein>
    <recommendedName>
        <fullName evidence="3">Acyl-CoA N-acyltransferase</fullName>
    </recommendedName>
</protein>
<keyword evidence="2" id="KW-1185">Reference proteome</keyword>
<evidence type="ECO:0000313" key="2">
    <source>
        <dbReference type="Proteomes" id="UP000274850"/>
    </source>
</evidence>
<gene>
    <name evidence="1" type="ORF">BQ9231_00485</name>
</gene>
<proteinExistence type="predicted"/>
<dbReference type="InterPro" id="IPR016181">
    <property type="entry name" value="Acyl_CoA_acyltransferase"/>
</dbReference>
<dbReference type="SUPFAM" id="SSF55729">
    <property type="entry name" value="Acyl-CoA N-acyltransferases (Nat)"/>
    <property type="match status" value="1"/>
</dbReference>
<dbReference type="Proteomes" id="UP000274850">
    <property type="component" value="Segment"/>
</dbReference>
<dbReference type="EMBL" id="LT907979">
    <property type="protein sequence ID" value="SOB74368.1"/>
    <property type="molecule type" value="Genomic_DNA"/>
</dbReference>
<evidence type="ECO:0000313" key="1">
    <source>
        <dbReference type="EMBL" id="SOB74368.1"/>
    </source>
</evidence>
<reference evidence="1" key="1">
    <citation type="submission" date="2017-08" db="EMBL/GenBank/DDBJ databases">
        <authorList>
            <person name="de Groot N.N."/>
        </authorList>
    </citation>
    <scope>NUCLEOTIDE SEQUENCE</scope>
</reference>
<evidence type="ECO:0008006" key="3">
    <source>
        <dbReference type="Google" id="ProtNLM"/>
    </source>
</evidence>
<sequence length="244" mass="28155">MRYYFYKGPVNLKERYPELVSNSTYYYPVEEVTHYVLYQGQREQVVEYRGQAWYSVNGNEEVDTFVQRERPQVFTTTVISDQQWKPTLKVGGNEWLSIMVDKGKIIGSYDGHVHKDSLGRKFSSESFISISPEHQGRGLCREFALFTYERLLSVFNLEYITLVVASMIGAGACRCYVRAAKDIGLYTYGRTSYGSHQGERDEYVYIEVADCASGDLDFLIFTFAPGIDETMIQTFDLEIEDDTY</sequence>
<name>A0A285PXG9_9VIRU</name>